<keyword evidence="3" id="KW-1185">Reference proteome</keyword>
<dbReference type="Pfam" id="PF10294">
    <property type="entry name" value="Methyltransf_16"/>
    <property type="match status" value="1"/>
</dbReference>
<gene>
    <name evidence="2" type="ORF">ARMOST_16891</name>
</gene>
<dbReference type="PANTHER" id="PTHR14614:SF147">
    <property type="entry name" value="S-ADENOSYLMETHIONINE-DEPENDENT METHYLTRANSFERASE OF THE SEVEN BETA-STRAND FAMILY"/>
    <property type="match status" value="1"/>
</dbReference>
<proteinExistence type="predicted"/>
<name>A0A284RXG8_ARMOS</name>
<dbReference type="OMA" id="ESHYELF"/>
<dbReference type="CDD" id="cd02440">
    <property type="entry name" value="AdoMet_MTases"/>
    <property type="match status" value="1"/>
</dbReference>
<dbReference type="PANTHER" id="PTHR14614">
    <property type="entry name" value="HEPATOCELLULAR CARCINOMA-ASSOCIATED ANTIGEN"/>
    <property type="match status" value="1"/>
</dbReference>
<feature type="compositionally biased region" description="Acidic residues" evidence="1">
    <location>
        <begin position="68"/>
        <end position="93"/>
    </location>
</feature>
<dbReference type="EMBL" id="FUEG01000020">
    <property type="protein sequence ID" value="SJL13447.1"/>
    <property type="molecule type" value="Genomic_DNA"/>
</dbReference>
<sequence length="467" mass="51625">MSHIILPTAFLPPLARLRTFSGAHVSASLRSLRDFYWPSVPSRLTVPVRKASTRIHDQSVPDSGYASAEEDDDDDDEEGGEEESDGLTDEDEDILRADPFEREFAIKWITGFISRSDVWIEDTLDEAEAETRRELVEEAAQIVSAFAGDDEETECAVTRSFEFNGSVKVELNDAPLSSEDHTSVGLQSWASSILLAEKMCASPGTFGLDKSRPLRVLELGAGTGLLSIVVAKLLEAPTIVATDYHPNVLANLSANVQTNFPCSSSLIDVHRFDWESPDFSHPMDKPFDIILAADVIYHVKHAEWIKGCVEQLLAPNGMFWLMIPLRSTGRHEGMDHTVEAVFPEFETASGLVVLEKKTIGRQGGVGRADEGGYKLFKIRYDLNPPEEVDAPTLVESKHATFNLKKTPADGQKAYYAALKDAIQLARNQVGDELTAWRDAVGKAELNKEMKKTLKAEDEGEGEEEEEE</sequence>
<accession>A0A284RXG8</accession>
<reference evidence="3" key="1">
    <citation type="journal article" date="2017" name="Nat. Ecol. Evol.">
        <title>Genome expansion and lineage-specific genetic innovations in the forest pathogenic fungi Armillaria.</title>
        <authorList>
            <person name="Sipos G."/>
            <person name="Prasanna A.N."/>
            <person name="Walter M.C."/>
            <person name="O'Connor E."/>
            <person name="Balint B."/>
            <person name="Krizsan K."/>
            <person name="Kiss B."/>
            <person name="Hess J."/>
            <person name="Varga T."/>
            <person name="Slot J."/>
            <person name="Riley R."/>
            <person name="Boka B."/>
            <person name="Rigling D."/>
            <person name="Barry K."/>
            <person name="Lee J."/>
            <person name="Mihaltcheva S."/>
            <person name="LaButti K."/>
            <person name="Lipzen A."/>
            <person name="Waldron R."/>
            <person name="Moloney N.M."/>
            <person name="Sperisen C."/>
            <person name="Kredics L."/>
            <person name="Vagvoelgyi C."/>
            <person name="Patrignani A."/>
            <person name="Fitzpatrick D."/>
            <person name="Nagy I."/>
            <person name="Doyle S."/>
            <person name="Anderson J.B."/>
            <person name="Grigoriev I.V."/>
            <person name="Gueldener U."/>
            <person name="Muensterkoetter M."/>
            <person name="Nagy L.G."/>
        </authorList>
    </citation>
    <scope>NUCLEOTIDE SEQUENCE [LARGE SCALE GENOMIC DNA]</scope>
    <source>
        <strain evidence="3">C18/9</strain>
    </source>
</reference>
<protein>
    <submittedName>
        <fullName evidence="2">Uncharacterized protein</fullName>
    </submittedName>
</protein>
<evidence type="ECO:0000256" key="1">
    <source>
        <dbReference type="SAM" id="MobiDB-lite"/>
    </source>
</evidence>
<dbReference type="Gene3D" id="3.40.50.150">
    <property type="entry name" value="Vaccinia Virus protein VP39"/>
    <property type="match status" value="1"/>
</dbReference>
<organism evidence="2 3">
    <name type="scientific">Armillaria ostoyae</name>
    <name type="common">Armillaria root rot fungus</name>
    <dbReference type="NCBI Taxonomy" id="47428"/>
    <lineage>
        <taxon>Eukaryota</taxon>
        <taxon>Fungi</taxon>
        <taxon>Dikarya</taxon>
        <taxon>Basidiomycota</taxon>
        <taxon>Agaricomycotina</taxon>
        <taxon>Agaricomycetes</taxon>
        <taxon>Agaricomycetidae</taxon>
        <taxon>Agaricales</taxon>
        <taxon>Marasmiineae</taxon>
        <taxon>Physalacriaceae</taxon>
        <taxon>Armillaria</taxon>
    </lineage>
</organism>
<dbReference type="SUPFAM" id="SSF53335">
    <property type="entry name" value="S-adenosyl-L-methionine-dependent methyltransferases"/>
    <property type="match status" value="1"/>
</dbReference>
<dbReference type="OrthoDB" id="433955at2759"/>
<feature type="region of interest" description="Disordered" evidence="1">
    <location>
        <begin position="53"/>
        <end position="94"/>
    </location>
</feature>
<evidence type="ECO:0000313" key="3">
    <source>
        <dbReference type="Proteomes" id="UP000219338"/>
    </source>
</evidence>
<evidence type="ECO:0000313" key="2">
    <source>
        <dbReference type="EMBL" id="SJL13447.1"/>
    </source>
</evidence>
<dbReference type="GO" id="GO:0008757">
    <property type="term" value="F:S-adenosylmethionine-dependent methyltransferase activity"/>
    <property type="evidence" value="ECO:0007669"/>
    <property type="project" value="UniProtKB-ARBA"/>
</dbReference>
<dbReference type="STRING" id="47428.A0A284RXG8"/>
<dbReference type="Proteomes" id="UP000219338">
    <property type="component" value="Unassembled WGS sequence"/>
</dbReference>
<dbReference type="AlphaFoldDB" id="A0A284RXG8"/>
<dbReference type="InterPro" id="IPR029063">
    <property type="entry name" value="SAM-dependent_MTases_sf"/>
</dbReference>
<dbReference type="InterPro" id="IPR019410">
    <property type="entry name" value="Methyltransf_16"/>
</dbReference>